<dbReference type="AlphaFoldDB" id="A0A0M8ZT26"/>
<evidence type="ECO:0000256" key="1">
    <source>
        <dbReference type="SAM" id="MobiDB-lite"/>
    </source>
</evidence>
<evidence type="ECO:0000313" key="3">
    <source>
        <dbReference type="Proteomes" id="UP000053105"/>
    </source>
</evidence>
<accession>A0A0M8ZT26</accession>
<name>A0A0M8ZT26_9HYME</name>
<sequence>MLTVFDGCESRDPEASFQLRISWNFSEESSSTNETSELARANEKAHALSTGVEENRIPSCFCPNESPRTQPNFVKLSQISIQVGCTGKPVQPTPNKILPRLKVLTMTFERFVTSLTRLRRAEYGTPDETNMVAIVQANRVHSDVDGKSVSWKLELNPESDDYRCNQSGCNRNANRHRVRVTTRKKRKNGGSVLYIMHLNCNLAVDFEDNVAAIEKPFQDLLVLLVKASVLESFAKSQSPKDFVPSAYSAKLFTKAFYLTAARPALPLAKPRNSLKQAQLESPAAPSHRGTAKRN</sequence>
<proteinExistence type="predicted"/>
<dbReference type="EMBL" id="KQ435859">
    <property type="protein sequence ID" value="KOX70555.1"/>
    <property type="molecule type" value="Genomic_DNA"/>
</dbReference>
<dbReference type="Proteomes" id="UP000053105">
    <property type="component" value="Unassembled WGS sequence"/>
</dbReference>
<keyword evidence="3" id="KW-1185">Reference proteome</keyword>
<protein>
    <submittedName>
        <fullName evidence="2">Uncharacterized protein</fullName>
    </submittedName>
</protein>
<evidence type="ECO:0000313" key="2">
    <source>
        <dbReference type="EMBL" id="KOX70555.1"/>
    </source>
</evidence>
<gene>
    <name evidence="2" type="ORF">WN51_02611</name>
</gene>
<reference evidence="2 3" key="1">
    <citation type="submission" date="2015-07" db="EMBL/GenBank/DDBJ databases">
        <title>The genome of Melipona quadrifasciata.</title>
        <authorList>
            <person name="Pan H."/>
            <person name="Kapheim K."/>
        </authorList>
    </citation>
    <scope>NUCLEOTIDE SEQUENCE [LARGE SCALE GENOMIC DNA]</scope>
    <source>
        <strain evidence="2">0111107301</strain>
        <tissue evidence="2">Whole body</tissue>
    </source>
</reference>
<organism evidence="2 3">
    <name type="scientific">Melipona quadrifasciata</name>
    <dbReference type="NCBI Taxonomy" id="166423"/>
    <lineage>
        <taxon>Eukaryota</taxon>
        <taxon>Metazoa</taxon>
        <taxon>Ecdysozoa</taxon>
        <taxon>Arthropoda</taxon>
        <taxon>Hexapoda</taxon>
        <taxon>Insecta</taxon>
        <taxon>Pterygota</taxon>
        <taxon>Neoptera</taxon>
        <taxon>Endopterygota</taxon>
        <taxon>Hymenoptera</taxon>
        <taxon>Apocrita</taxon>
        <taxon>Aculeata</taxon>
        <taxon>Apoidea</taxon>
        <taxon>Anthophila</taxon>
        <taxon>Apidae</taxon>
        <taxon>Melipona</taxon>
    </lineage>
</organism>
<feature type="region of interest" description="Disordered" evidence="1">
    <location>
        <begin position="269"/>
        <end position="294"/>
    </location>
</feature>